<dbReference type="InParanoid" id="A0A077ZTE1"/>
<sequence length="463" mass="54001">MEIETQFNQLPKEMEKKSIDYNAVKDLVLMLISNVTNTDNDWLQDALKDTMQDEDYAQDKQLLSINETIDNLKIKRFWGSYQRNIKILINCTNHAYVNKTDKKTLVEDSSPLERNHLRYLLMKDDLILQLVNNSSHIEVFLHPMLYAFGLFQHSIDQIKDLEEDILRFRSTEKEAVFSLYIGAVNHWINLIIHKPPGAFQTPQFYLLDSSNLKFLDKVEEQLIEVQEKRCRRKASIGLKPSSQFMVKMSIHSLFDQRRIYEILVDVFNGKSSIAQYYCSSFTNNILKQFHMFTDSLQTEPSNLSVPKSRMFAQSKPLSEDEEKSLAKYDLSEFLYPFKQVEGDYKYLKKLSSKEDLLNFFDLIQTFLSSCQRPQHIEADINRNVHSFGIEGFFKNDIGKLTNWTQALLDADEKIKKVVGQGELLSQKGAQNVRLFEQLIAVVRQLNSKLQKPSLLQKFRNCLS</sequence>
<dbReference type="Proteomes" id="UP000039865">
    <property type="component" value="Unassembled WGS sequence"/>
</dbReference>
<organism evidence="1 2">
    <name type="scientific">Stylonychia lemnae</name>
    <name type="common">Ciliate</name>
    <dbReference type="NCBI Taxonomy" id="5949"/>
    <lineage>
        <taxon>Eukaryota</taxon>
        <taxon>Sar</taxon>
        <taxon>Alveolata</taxon>
        <taxon>Ciliophora</taxon>
        <taxon>Intramacronucleata</taxon>
        <taxon>Spirotrichea</taxon>
        <taxon>Stichotrichia</taxon>
        <taxon>Sporadotrichida</taxon>
        <taxon>Oxytrichidae</taxon>
        <taxon>Stylonychinae</taxon>
        <taxon>Stylonychia</taxon>
    </lineage>
</organism>
<dbReference type="AlphaFoldDB" id="A0A077ZTE1"/>
<evidence type="ECO:0000313" key="1">
    <source>
        <dbReference type="EMBL" id="CDW73152.1"/>
    </source>
</evidence>
<gene>
    <name evidence="1" type="primary">Contig1022.g1112</name>
    <name evidence="1" type="ORF">STYLEM_2128</name>
</gene>
<dbReference type="EMBL" id="CCKQ01002057">
    <property type="protein sequence ID" value="CDW73152.1"/>
    <property type="molecule type" value="Genomic_DNA"/>
</dbReference>
<proteinExistence type="predicted"/>
<protein>
    <submittedName>
        <fullName evidence="1">Uncharacterized protein</fullName>
    </submittedName>
</protein>
<accession>A0A077ZTE1</accession>
<evidence type="ECO:0000313" key="2">
    <source>
        <dbReference type="Proteomes" id="UP000039865"/>
    </source>
</evidence>
<name>A0A077ZTE1_STYLE</name>
<reference evidence="1 2" key="1">
    <citation type="submission" date="2014-06" db="EMBL/GenBank/DDBJ databases">
        <authorList>
            <person name="Swart Estienne"/>
        </authorList>
    </citation>
    <scope>NUCLEOTIDE SEQUENCE [LARGE SCALE GENOMIC DNA]</scope>
    <source>
        <strain evidence="1 2">130c</strain>
    </source>
</reference>
<keyword evidence="2" id="KW-1185">Reference proteome</keyword>